<dbReference type="InterPro" id="IPR000620">
    <property type="entry name" value="EamA_dom"/>
</dbReference>
<evidence type="ECO:0000256" key="1">
    <source>
        <dbReference type="ARBA" id="ARBA00004651"/>
    </source>
</evidence>
<evidence type="ECO:0000256" key="2">
    <source>
        <dbReference type="ARBA" id="ARBA00007362"/>
    </source>
</evidence>
<dbReference type="OrthoDB" id="9804865at2"/>
<dbReference type="GO" id="GO:0005886">
    <property type="term" value="C:plasma membrane"/>
    <property type="evidence" value="ECO:0007669"/>
    <property type="project" value="UniProtKB-SubCell"/>
</dbReference>
<dbReference type="AlphaFoldDB" id="A0A1B1Z508"/>
<evidence type="ECO:0000256" key="4">
    <source>
        <dbReference type="ARBA" id="ARBA00022692"/>
    </source>
</evidence>
<comment type="subcellular location">
    <subcellularLocation>
        <location evidence="1">Cell membrane</location>
        <topology evidence="1">Multi-pass membrane protein</topology>
    </subcellularLocation>
</comment>
<organism evidence="9 10">
    <name type="scientific">Fictibacillus arsenicus</name>
    <dbReference type="NCBI Taxonomy" id="255247"/>
    <lineage>
        <taxon>Bacteria</taxon>
        <taxon>Bacillati</taxon>
        <taxon>Bacillota</taxon>
        <taxon>Bacilli</taxon>
        <taxon>Bacillales</taxon>
        <taxon>Fictibacillaceae</taxon>
        <taxon>Fictibacillus</taxon>
    </lineage>
</organism>
<feature type="transmembrane region" description="Helical" evidence="7">
    <location>
        <begin position="40"/>
        <end position="56"/>
    </location>
</feature>
<accession>A0A1B1Z508</accession>
<keyword evidence="4 7" id="KW-0812">Transmembrane</keyword>
<feature type="domain" description="EamA" evidence="8">
    <location>
        <begin position="6"/>
        <end position="141"/>
    </location>
</feature>
<dbReference type="InterPro" id="IPR051258">
    <property type="entry name" value="Diverse_Substrate_Transporter"/>
</dbReference>
<keyword evidence="10" id="KW-1185">Reference proteome</keyword>
<feature type="transmembrane region" description="Helical" evidence="7">
    <location>
        <begin position="68"/>
        <end position="87"/>
    </location>
</feature>
<feature type="transmembrane region" description="Helical" evidence="7">
    <location>
        <begin position="273"/>
        <end position="291"/>
    </location>
</feature>
<protein>
    <recommendedName>
        <fullName evidence="8">EamA domain-containing protein</fullName>
    </recommendedName>
</protein>
<evidence type="ECO:0000256" key="6">
    <source>
        <dbReference type="ARBA" id="ARBA00023136"/>
    </source>
</evidence>
<keyword evidence="6 7" id="KW-0472">Membrane</keyword>
<dbReference type="STRING" id="255247.ABE41_010725"/>
<feature type="domain" description="EamA" evidence="8">
    <location>
        <begin position="150"/>
        <end position="288"/>
    </location>
</feature>
<name>A0A1B1Z508_9BACL</name>
<feature type="transmembrane region" description="Helical" evidence="7">
    <location>
        <begin position="154"/>
        <end position="172"/>
    </location>
</feature>
<dbReference type="Proteomes" id="UP000077412">
    <property type="component" value="Chromosome"/>
</dbReference>
<feature type="transmembrane region" description="Helical" evidence="7">
    <location>
        <begin position="246"/>
        <end position="267"/>
    </location>
</feature>
<evidence type="ECO:0000313" key="9">
    <source>
        <dbReference type="EMBL" id="ANX12484.1"/>
    </source>
</evidence>
<keyword evidence="3" id="KW-1003">Cell membrane</keyword>
<evidence type="ECO:0000256" key="5">
    <source>
        <dbReference type="ARBA" id="ARBA00022989"/>
    </source>
</evidence>
<dbReference type="PANTHER" id="PTHR42920">
    <property type="entry name" value="OS03G0707200 PROTEIN-RELATED"/>
    <property type="match status" value="1"/>
</dbReference>
<feature type="transmembrane region" description="Helical" evidence="7">
    <location>
        <begin position="211"/>
        <end position="234"/>
    </location>
</feature>
<evidence type="ECO:0000256" key="7">
    <source>
        <dbReference type="SAM" id="Phobius"/>
    </source>
</evidence>
<dbReference type="SUPFAM" id="SSF103481">
    <property type="entry name" value="Multidrug resistance efflux transporter EmrE"/>
    <property type="match status" value="2"/>
</dbReference>
<comment type="similarity">
    <text evidence="2">Belongs to the EamA transporter family.</text>
</comment>
<dbReference type="PANTHER" id="PTHR42920:SF5">
    <property type="entry name" value="EAMA DOMAIN-CONTAINING PROTEIN"/>
    <property type="match status" value="1"/>
</dbReference>
<feature type="transmembrane region" description="Helical" evidence="7">
    <location>
        <begin position="99"/>
        <end position="118"/>
    </location>
</feature>
<dbReference type="Pfam" id="PF00892">
    <property type="entry name" value="EamA"/>
    <property type="match status" value="2"/>
</dbReference>
<evidence type="ECO:0000313" key="10">
    <source>
        <dbReference type="Proteomes" id="UP000077412"/>
    </source>
</evidence>
<gene>
    <name evidence="9" type="ORF">ABE41_010725</name>
</gene>
<feature type="transmembrane region" description="Helical" evidence="7">
    <location>
        <begin position="179"/>
        <end position="199"/>
    </location>
</feature>
<keyword evidence="5 7" id="KW-1133">Transmembrane helix</keyword>
<evidence type="ECO:0000259" key="8">
    <source>
        <dbReference type="Pfam" id="PF00892"/>
    </source>
</evidence>
<dbReference type="InterPro" id="IPR037185">
    <property type="entry name" value="EmrE-like"/>
</dbReference>
<dbReference type="KEGG" id="far:ABE41_010725"/>
<evidence type="ECO:0000256" key="3">
    <source>
        <dbReference type="ARBA" id="ARBA00022475"/>
    </source>
</evidence>
<feature type="transmembrane region" description="Helical" evidence="7">
    <location>
        <begin position="125"/>
        <end position="142"/>
    </location>
</feature>
<proteinExistence type="inferred from homology"/>
<reference evidence="9 10" key="1">
    <citation type="submission" date="2016-08" db="EMBL/GenBank/DDBJ databases">
        <title>Complete genome sequence of Fictibacillus arsenicus G25-54, a strain with toxicity to nematodes and a potential arsenic-resistance activity.</title>
        <authorList>
            <person name="Zheng Z."/>
        </authorList>
    </citation>
    <scope>NUCLEOTIDE SEQUENCE [LARGE SCALE GENOMIC DNA]</scope>
    <source>
        <strain evidence="9 10">G25-54</strain>
    </source>
</reference>
<dbReference type="EMBL" id="CP016761">
    <property type="protein sequence ID" value="ANX12484.1"/>
    <property type="molecule type" value="Genomic_DNA"/>
</dbReference>
<sequence>MKKPWFADFNLLLVAFVWGTTFVIVQKAIAFLEPYSFNTVRFFIAAILLLFIIYFFKRTSFKDFKNKNLLKSGTLLGFWLFLGYGFQTVGLLYTTSSKAGFITGLSVVLVPLLSYMLLKHKLNWQIGFSSLLAVAGLYLLTIHNSFSLNIGDGYVLLCAVSFALHIVFTGKFAKSFDALCLTVVQLFIVSILSFITALFTEQWQEIFAANMLFKSEVITALLITSLFATALAFLAQTYFQSFTTPARVALIFAMEPVFAAITAFIVLNERLGSKALIGCILILFGMILSELKWSDLMFKKKTKRVGY</sequence>